<gene>
    <name evidence="4" type="ORF">EBM89_04875</name>
</gene>
<reference evidence="4 5" key="1">
    <citation type="submission" date="2018-10" db="EMBL/GenBank/DDBJ databases">
        <title>Isolation, diversity and antifungal activity of actinobacteria from wheat.</title>
        <authorList>
            <person name="Han C."/>
        </authorList>
    </citation>
    <scope>NUCLEOTIDE SEQUENCE [LARGE SCALE GENOMIC DNA]</scope>
    <source>
        <strain evidence="4 5">NEAU-YY56</strain>
    </source>
</reference>
<evidence type="ECO:0000313" key="5">
    <source>
        <dbReference type="Proteomes" id="UP000269289"/>
    </source>
</evidence>
<dbReference type="OrthoDB" id="9797538at2"/>
<comment type="similarity">
    <text evidence="1 3">Belongs to the short-chain dehydrogenases/reductases (SDR) family.</text>
</comment>
<dbReference type="InterPro" id="IPR036291">
    <property type="entry name" value="NAD(P)-bd_dom_sf"/>
</dbReference>
<accession>A0A3M2JNF9</accession>
<dbReference type="CDD" id="cd05233">
    <property type="entry name" value="SDR_c"/>
    <property type="match status" value="1"/>
</dbReference>
<dbReference type="PANTHER" id="PTHR44196:SF2">
    <property type="entry name" value="SHORT-CHAIN DEHYDROGENASE-RELATED"/>
    <property type="match status" value="1"/>
</dbReference>
<comment type="caution">
    <text evidence="4">The sequence shown here is derived from an EMBL/GenBank/DDBJ whole genome shotgun (WGS) entry which is preliminary data.</text>
</comment>
<dbReference type="GO" id="GO:0016020">
    <property type="term" value="C:membrane"/>
    <property type="evidence" value="ECO:0007669"/>
    <property type="project" value="TreeGrafter"/>
</dbReference>
<dbReference type="GO" id="GO:0016491">
    <property type="term" value="F:oxidoreductase activity"/>
    <property type="evidence" value="ECO:0007669"/>
    <property type="project" value="UniProtKB-KW"/>
</dbReference>
<dbReference type="Gene3D" id="3.40.50.720">
    <property type="entry name" value="NAD(P)-binding Rossmann-like Domain"/>
    <property type="match status" value="1"/>
</dbReference>
<dbReference type="InterPro" id="IPR002347">
    <property type="entry name" value="SDR_fam"/>
</dbReference>
<keyword evidence="2" id="KW-0560">Oxidoreductase</keyword>
<dbReference type="AlphaFoldDB" id="A0A3M2JNF9"/>
<dbReference type="PRINTS" id="PR00081">
    <property type="entry name" value="GDHRDH"/>
</dbReference>
<organism evidence="4 5">
    <name type="scientific">Cellulomonas triticagri</name>
    <dbReference type="NCBI Taxonomy" id="2483352"/>
    <lineage>
        <taxon>Bacteria</taxon>
        <taxon>Bacillati</taxon>
        <taxon>Actinomycetota</taxon>
        <taxon>Actinomycetes</taxon>
        <taxon>Micrococcales</taxon>
        <taxon>Cellulomonadaceae</taxon>
        <taxon>Cellulomonas</taxon>
    </lineage>
</organism>
<dbReference type="Pfam" id="PF00106">
    <property type="entry name" value="adh_short"/>
    <property type="match status" value="1"/>
</dbReference>
<dbReference type="PANTHER" id="PTHR44196">
    <property type="entry name" value="DEHYDROGENASE/REDUCTASE SDR FAMILY MEMBER 7B"/>
    <property type="match status" value="1"/>
</dbReference>
<evidence type="ECO:0000256" key="3">
    <source>
        <dbReference type="RuleBase" id="RU000363"/>
    </source>
</evidence>
<dbReference type="Proteomes" id="UP000269289">
    <property type="component" value="Unassembled WGS sequence"/>
</dbReference>
<dbReference type="SUPFAM" id="SSF51735">
    <property type="entry name" value="NAD(P)-binding Rossmann-fold domains"/>
    <property type="match status" value="1"/>
</dbReference>
<name>A0A3M2JNF9_9CELL</name>
<protein>
    <submittedName>
        <fullName evidence="4">SDR family oxidoreductase</fullName>
    </submittedName>
</protein>
<evidence type="ECO:0000313" key="4">
    <source>
        <dbReference type="EMBL" id="RMI13360.1"/>
    </source>
</evidence>
<proteinExistence type="inferred from homology"/>
<dbReference type="PRINTS" id="PR00080">
    <property type="entry name" value="SDRFAMILY"/>
</dbReference>
<evidence type="ECO:0000256" key="1">
    <source>
        <dbReference type="ARBA" id="ARBA00006484"/>
    </source>
</evidence>
<dbReference type="EMBL" id="RFFI01000017">
    <property type="protein sequence ID" value="RMI13360.1"/>
    <property type="molecule type" value="Genomic_DNA"/>
</dbReference>
<keyword evidence="5" id="KW-1185">Reference proteome</keyword>
<evidence type="ECO:0000256" key="2">
    <source>
        <dbReference type="ARBA" id="ARBA00023002"/>
    </source>
</evidence>
<sequence length="261" mass="27614">MAAHPRPVAVVTGASSGIGTEFARRFAARGYDLVLVARRRDRLDALADELATSHAATSTVVVADLADPDGPAQVAREVAAHGLLVDALVNSAGFGTYGPFVDEDPARVAAEIQVNVTALTLLSRLLLPDLVASRRGILVNVASTAGYQPGPWFAVYAATKAYVLSLTEALWAEHRGSRLRVLALSPGPAETEFFDAAGTDRFRIGQVMTVPQIVDVAFRTLDRRTPPPSVITGLRNRVTAGAARLAPTRLTLRVASRLAGD</sequence>
<dbReference type="PIRSF" id="PIRSF000126">
    <property type="entry name" value="11-beta-HSD1"/>
    <property type="match status" value="1"/>
</dbReference>